<dbReference type="CDD" id="cd02232">
    <property type="entry name" value="cupin_ARD"/>
    <property type="match status" value="1"/>
</dbReference>
<feature type="binding site" evidence="9">
    <location>
        <position position="145"/>
    </location>
    <ligand>
        <name>Ni(2+)</name>
        <dbReference type="ChEBI" id="CHEBI:49786"/>
    </ligand>
</feature>
<comment type="caution">
    <text evidence="9">Lacks conserved residue(s) required for the propagation of feature annotation.</text>
</comment>
<dbReference type="GO" id="GO:0010309">
    <property type="term" value="F:acireductone dioxygenase [iron(II)-requiring] activity"/>
    <property type="evidence" value="ECO:0007669"/>
    <property type="project" value="UniProtKB-UniRule"/>
</dbReference>
<evidence type="ECO:0000256" key="8">
    <source>
        <dbReference type="ARBA" id="ARBA00023167"/>
    </source>
</evidence>
<evidence type="ECO:0000256" key="3">
    <source>
        <dbReference type="ARBA" id="ARBA00022605"/>
    </source>
</evidence>
<keyword evidence="5 9" id="KW-0223">Dioxygenase</keyword>
<feature type="binding site" evidence="9">
    <location>
        <position position="102"/>
    </location>
    <ligand>
        <name>Ni(2+)</name>
        <dbReference type="ChEBI" id="CHEBI:49786"/>
    </ligand>
</feature>
<dbReference type="AlphaFoldDB" id="A0A1F6TNE4"/>
<organism evidence="10 11">
    <name type="scientific">Candidatus Muproteobacteria bacterium RBG_16_65_34</name>
    <dbReference type="NCBI Taxonomy" id="1817760"/>
    <lineage>
        <taxon>Bacteria</taxon>
        <taxon>Pseudomonadati</taxon>
        <taxon>Pseudomonadota</taxon>
        <taxon>Candidatus Muproteobacteria</taxon>
    </lineage>
</organism>
<comment type="similarity">
    <text evidence="9">Belongs to the acireductone dioxygenase (ARD) family.</text>
</comment>
<proteinExistence type="inferred from homology"/>
<evidence type="ECO:0000256" key="2">
    <source>
        <dbReference type="ARBA" id="ARBA00022596"/>
    </source>
</evidence>
<evidence type="ECO:0000256" key="9">
    <source>
        <dbReference type="HAMAP-Rule" id="MF_01682"/>
    </source>
</evidence>
<dbReference type="STRING" id="1817760.A2151_05935"/>
<sequence>MARMIFPNASETADFNLIQARLAKLGITLRRWPAPQDPRAGTLLGQKALSDPEKEELLKSVDHRFEKLQREKGYTTRDLVVIHEDLPGLADLLGKFAKIHLHTDDEVRYILAGRGYFGFVEPDDGQFLVEVAAGDYINVPANTEHWFEMRDSGRIKAVRYFIDTSGWTPVYTGRVREFAETAATA</sequence>
<dbReference type="EC" id="1.13.11.54" evidence="9"/>
<feature type="binding site" evidence="9">
    <location>
        <position position="106"/>
    </location>
    <ligand>
        <name>Fe(2+)</name>
        <dbReference type="ChEBI" id="CHEBI:29033"/>
    </ligand>
</feature>
<name>A0A1F6TNE4_9PROT</name>
<comment type="cofactor">
    <cofactor evidence="9">
        <name>Ni(2+)</name>
        <dbReference type="ChEBI" id="CHEBI:49786"/>
    </cofactor>
    <text evidence="9">Binds 1 nickel ion per monomer.</text>
</comment>
<evidence type="ECO:0000256" key="7">
    <source>
        <dbReference type="ARBA" id="ARBA00023004"/>
    </source>
</evidence>
<comment type="catalytic activity">
    <reaction evidence="9">
        <text>1,2-dihydroxy-5-(methylsulfanyl)pent-1-en-3-one + O2 = 3-(methylsulfanyl)propanoate + CO + formate + 2 H(+)</text>
        <dbReference type="Rhea" id="RHEA:14161"/>
        <dbReference type="ChEBI" id="CHEBI:15378"/>
        <dbReference type="ChEBI" id="CHEBI:15379"/>
        <dbReference type="ChEBI" id="CHEBI:15740"/>
        <dbReference type="ChEBI" id="CHEBI:17245"/>
        <dbReference type="ChEBI" id="CHEBI:49016"/>
        <dbReference type="ChEBI" id="CHEBI:49252"/>
        <dbReference type="EC" id="1.13.11.53"/>
    </reaction>
</comment>
<feature type="binding site" evidence="9">
    <location>
        <position position="102"/>
    </location>
    <ligand>
        <name>Fe(2+)</name>
        <dbReference type="ChEBI" id="CHEBI:29033"/>
    </ligand>
</feature>
<dbReference type="Pfam" id="PF03079">
    <property type="entry name" value="ARD"/>
    <property type="match status" value="1"/>
</dbReference>
<evidence type="ECO:0000256" key="6">
    <source>
        <dbReference type="ARBA" id="ARBA00023002"/>
    </source>
</evidence>
<gene>
    <name evidence="9" type="primary">mtnD</name>
    <name evidence="10" type="ORF">A2151_05935</name>
</gene>
<reference evidence="10 11" key="1">
    <citation type="journal article" date="2016" name="Nat. Commun.">
        <title>Thousands of microbial genomes shed light on interconnected biogeochemical processes in an aquifer system.</title>
        <authorList>
            <person name="Anantharaman K."/>
            <person name="Brown C.T."/>
            <person name="Hug L.A."/>
            <person name="Sharon I."/>
            <person name="Castelle C.J."/>
            <person name="Probst A.J."/>
            <person name="Thomas B.C."/>
            <person name="Singh A."/>
            <person name="Wilkins M.J."/>
            <person name="Karaoz U."/>
            <person name="Brodie E.L."/>
            <person name="Williams K.H."/>
            <person name="Hubbard S.S."/>
            <person name="Banfield J.F."/>
        </authorList>
    </citation>
    <scope>NUCLEOTIDE SEQUENCE [LARGE SCALE GENOMIC DNA]</scope>
</reference>
<dbReference type="Proteomes" id="UP000178885">
    <property type="component" value="Unassembled WGS sequence"/>
</dbReference>
<dbReference type="InterPro" id="IPR014710">
    <property type="entry name" value="RmlC-like_jellyroll"/>
</dbReference>
<dbReference type="EMBL" id="MFSU01000076">
    <property type="protein sequence ID" value="OGI46667.1"/>
    <property type="molecule type" value="Genomic_DNA"/>
</dbReference>
<dbReference type="GO" id="GO:0019509">
    <property type="term" value="P:L-methionine salvage from methylthioadenosine"/>
    <property type="evidence" value="ECO:0007669"/>
    <property type="project" value="UniProtKB-UniRule"/>
</dbReference>
<feature type="site" description="Important to generate the dianion" evidence="9">
    <location>
        <position position="108"/>
    </location>
</feature>
<dbReference type="GO" id="GO:0016151">
    <property type="term" value="F:nickel cation binding"/>
    <property type="evidence" value="ECO:0007669"/>
    <property type="project" value="UniProtKB-UniRule"/>
</dbReference>
<keyword evidence="6 9" id="KW-0560">Oxidoreductase</keyword>
<comment type="pathway">
    <text evidence="9">Amino-acid biosynthesis; L-methionine biosynthesis via salvage pathway; L-methionine from S-methyl-5-thio-alpha-D-ribose 1-phosphate: step 5/6.</text>
</comment>
<dbReference type="PANTHER" id="PTHR23418">
    <property type="entry name" value="ACIREDUCTONE DIOXYGENASE"/>
    <property type="match status" value="1"/>
</dbReference>
<dbReference type="SUPFAM" id="SSF51182">
    <property type="entry name" value="RmlC-like cupins"/>
    <property type="match status" value="1"/>
</dbReference>
<feature type="binding site" evidence="9">
    <location>
        <position position="100"/>
    </location>
    <ligand>
        <name>Ni(2+)</name>
        <dbReference type="ChEBI" id="CHEBI:49786"/>
    </ligand>
</feature>
<comment type="caution">
    <text evidence="10">The sequence shown here is derived from an EMBL/GenBank/DDBJ whole genome shotgun (WGS) entry which is preliminary data.</text>
</comment>
<keyword evidence="7 9" id="KW-0408">Iron</keyword>
<comment type="cofactor">
    <cofactor evidence="9">
        <name>Fe(2+)</name>
        <dbReference type="ChEBI" id="CHEBI:29033"/>
    </cofactor>
    <text evidence="9">Binds 1 Fe(2+) cation per monomer.</text>
</comment>
<keyword evidence="4 9" id="KW-0479">Metal-binding</keyword>
<dbReference type="HAMAP" id="MF_01682">
    <property type="entry name" value="Salvage_MtnD"/>
    <property type="match status" value="1"/>
</dbReference>
<keyword evidence="8 9" id="KW-0486">Methionine biosynthesis</keyword>
<comment type="function">
    <text evidence="9">Catalyzes 2 different reactions between oxygene and the acireductone 1,2-dihydroxy-3-keto-5-methylthiopentene (DHK-MTPene) depending upon the metal bound in the active site. Fe-containing acireductone dioxygenase (Fe-ARD) produces formate and 2-keto-4-methylthiobutyrate (KMTB), the alpha-ketoacid precursor of methionine in the methionine recycle pathway. Ni-containing acireductone dioxygenase (Ni-ARD) produces methylthiopropionate, carbon monoxide and formate, and does not lie on the methionine recycle pathway.</text>
</comment>
<evidence type="ECO:0000256" key="5">
    <source>
        <dbReference type="ARBA" id="ARBA00022964"/>
    </source>
</evidence>
<evidence type="ECO:0000313" key="10">
    <source>
        <dbReference type="EMBL" id="OGI46667.1"/>
    </source>
</evidence>
<dbReference type="GO" id="GO:0019284">
    <property type="term" value="P:L-methionine salvage from S-adenosylmethionine"/>
    <property type="evidence" value="ECO:0007669"/>
    <property type="project" value="InterPro"/>
</dbReference>
<accession>A0A1F6TNE4</accession>
<dbReference type="UniPathway" id="UPA00904">
    <property type="reaction ID" value="UER00878"/>
</dbReference>
<dbReference type="GO" id="GO:0010308">
    <property type="term" value="F:acireductone dioxygenase (Ni2+-requiring) activity"/>
    <property type="evidence" value="ECO:0007669"/>
    <property type="project" value="UniProtKB-UniRule"/>
</dbReference>
<feature type="binding site" evidence="9">
    <location>
        <position position="145"/>
    </location>
    <ligand>
        <name>Fe(2+)</name>
        <dbReference type="ChEBI" id="CHEBI:29033"/>
    </ligand>
</feature>
<evidence type="ECO:0000313" key="11">
    <source>
        <dbReference type="Proteomes" id="UP000178885"/>
    </source>
</evidence>
<feature type="binding site" evidence="9">
    <location>
        <position position="100"/>
    </location>
    <ligand>
        <name>Fe(2+)</name>
        <dbReference type="ChEBI" id="CHEBI:29033"/>
    </ligand>
</feature>
<comment type="catalytic activity">
    <reaction evidence="1 9">
        <text>1,2-dihydroxy-5-(methylsulfanyl)pent-1-en-3-one + O2 = 4-methylsulfanyl-2-oxobutanoate + formate + 2 H(+)</text>
        <dbReference type="Rhea" id="RHEA:24504"/>
        <dbReference type="ChEBI" id="CHEBI:15378"/>
        <dbReference type="ChEBI" id="CHEBI:15379"/>
        <dbReference type="ChEBI" id="CHEBI:15740"/>
        <dbReference type="ChEBI" id="CHEBI:16723"/>
        <dbReference type="ChEBI" id="CHEBI:49252"/>
        <dbReference type="EC" id="1.13.11.54"/>
    </reaction>
</comment>
<dbReference type="InterPro" id="IPR023956">
    <property type="entry name" value="ARD_bac"/>
</dbReference>
<dbReference type="InterPro" id="IPR011051">
    <property type="entry name" value="RmlC_Cupin_sf"/>
</dbReference>
<feature type="site" description="May play a role in transmitting local conformational changes" evidence="9">
    <location>
        <position position="105"/>
    </location>
</feature>
<comment type="subunit">
    <text evidence="9">Monomer.</text>
</comment>
<feature type="binding site" evidence="9">
    <location>
        <position position="106"/>
    </location>
    <ligand>
        <name>Ni(2+)</name>
        <dbReference type="ChEBI" id="CHEBI:49786"/>
    </ligand>
</feature>
<dbReference type="Gene3D" id="2.60.120.10">
    <property type="entry name" value="Jelly Rolls"/>
    <property type="match status" value="1"/>
</dbReference>
<keyword evidence="2 9" id="KW-0533">Nickel</keyword>
<evidence type="ECO:0000256" key="1">
    <source>
        <dbReference type="ARBA" id="ARBA00000428"/>
    </source>
</evidence>
<evidence type="ECO:0000256" key="4">
    <source>
        <dbReference type="ARBA" id="ARBA00022723"/>
    </source>
</evidence>
<dbReference type="GO" id="GO:0005506">
    <property type="term" value="F:iron ion binding"/>
    <property type="evidence" value="ECO:0007669"/>
    <property type="project" value="UniProtKB-UniRule"/>
</dbReference>
<protein>
    <recommendedName>
        <fullName evidence="9">Acireductone dioxygenase</fullName>
    </recommendedName>
    <alternativeName>
        <fullName evidence="9">1,2-dihydroxy-3-keto-5-methylthiopentene dioxygenase</fullName>
        <shortName evidence="9">DHK-MTPene dioxygenase</shortName>
    </alternativeName>
    <alternativeName>
        <fullName evidence="9">Acireductone dioxygenase (Fe(2+)-requiring)</fullName>
        <shortName evidence="9">ARD'</shortName>
        <shortName evidence="9">Fe-ARD</shortName>
        <ecNumber evidence="9">1.13.11.54</ecNumber>
    </alternativeName>
    <alternativeName>
        <fullName evidence="9">Acireductone dioxygenase (Ni(2+)-requiring)</fullName>
        <shortName evidence="9">ARD</shortName>
        <shortName evidence="9">Ni-ARD</shortName>
        <ecNumber evidence="9">1.13.11.53</ecNumber>
    </alternativeName>
</protein>
<dbReference type="InterPro" id="IPR004313">
    <property type="entry name" value="ARD"/>
</dbReference>
<keyword evidence="3 9" id="KW-0028">Amino-acid biosynthesis</keyword>
<dbReference type="EC" id="1.13.11.53" evidence="9"/>
<dbReference type="PANTHER" id="PTHR23418:SF0">
    <property type="entry name" value="ACIREDUCTONE DIOXYGENASE"/>
    <property type="match status" value="1"/>
</dbReference>